<dbReference type="InterPro" id="IPR051342">
    <property type="entry name" value="PDZ_scaffold"/>
</dbReference>
<dbReference type="PANTHER" id="PTHR19964:SF92">
    <property type="entry name" value="PATJ HOMOLOG"/>
    <property type="match status" value="1"/>
</dbReference>
<feature type="compositionally biased region" description="Polar residues" evidence="1">
    <location>
        <begin position="244"/>
        <end position="265"/>
    </location>
</feature>
<evidence type="ECO:0000256" key="1">
    <source>
        <dbReference type="SAM" id="MobiDB-lite"/>
    </source>
</evidence>
<evidence type="ECO:0000313" key="4">
    <source>
        <dbReference type="EMBL" id="KAK6753238.1"/>
    </source>
</evidence>
<organism evidence="4 5">
    <name type="scientific">Necator americanus</name>
    <name type="common">Human hookworm</name>
    <dbReference type="NCBI Taxonomy" id="51031"/>
    <lineage>
        <taxon>Eukaryota</taxon>
        <taxon>Metazoa</taxon>
        <taxon>Ecdysozoa</taxon>
        <taxon>Nematoda</taxon>
        <taxon>Chromadorea</taxon>
        <taxon>Rhabditida</taxon>
        <taxon>Rhabditina</taxon>
        <taxon>Rhabditomorpha</taxon>
        <taxon>Strongyloidea</taxon>
        <taxon>Ancylostomatidae</taxon>
        <taxon>Bunostominae</taxon>
        <taxon>Necator</taxon>
    </lineage>
</organism>
<keyword evidence="2" id="KW-1133">Transmembrane helix</keyword>
<evidence type="ECO:0000313" key="5">
    <source>
        <dbReference type="Proteomes" id="UP001303046"/>
    </source>
</evidence>
<protein>
    <recommendedName>
        <fullName evidence="3">PDZ domain-containing protein</fullName>
    </recommendedName>
</protein>
<reference evidence="4 5" key="1">
    <citation type="submission" date="2023-08" db="EMBL/GenBank/DDBJ databases">
        <title>A Necator americanus chromosomal reference genome.</title>
        <authorList>
            <person name="Ilik V."/>
            <person name="Petrzelkova K.J."/>
            <person name="Pardy F."/>
            <person name="Fuh T."/>
            <person name="Niatou-Singa F.S."/>
            <person name="Gouil Q."/>
            <person name="Baker L."/>
            <person name="Ritchie M.E."/>
            <person name="Jex A.R."/>
            <person name="Gazzola D."/>
            <person name="Li H."/>
            <person name="Toshio Fujiwara R."/>
            <person name="Zhan B."/>
            <person name="Aroian R.V."/>
            <person name="Pafco B."/>
            <person name="Schwarz E.M."/>
        </authorList>
    </citation>
    <scope>NUCLEOTIDE SEQUENCE [LARGE SCALE GENOMIC DNA]</scope>
    <source>
        <strain evidence="4 5">Aroian</strain>
        <tissue evidence="4">Whole animal</tissue>
    </source>
</reference>
<dbReference type="PANTHER" id="PTHR19964">
    <property type="entry name" value="MULTIPLE PDZ DOMAIN PROTEIN"/>
    <property type="match status" value="1"/>
</dbReference>
<keyword evidence="2" id="KW-0472">Membrane</keyword>
<dbReference type="InterPro" id="IPR036034">
    <property type="entry name" value="PDZ_sf"/>
</dbReference>
<gene>
    <name evidence="4" type="primary">Necator_chrV.g17475</name>
    <name evidence="4" type="ORF">RB195_012685</name>
</gene>
<comment type="caution">
    <text evidence="4">The sequence shown here is derived from an EMBL/GenBank/DDBJ whole genome shotgun (WGS) entry which is preliminary data.</text>
</comment>
<name>A0ABR1DS37_NECAM</name>
<dbReference type="PROSITE" id="PS50106">
    <property type="entry name" value="PDZ"/>
    <property type="match status" value="1"/>
</dbReference>
<dbReference type="Pfam" id="PF00595">
    <property type="entry name" value="PDZ"/>
    <property type="match status" value="1"/>
</dbReference>
<sequence>MASQLFYDYPVLKPVEKLKNVLQQALKAAKDPVQTVRKISCLSHLSPTDLDRHVCQYVFCAMKSHALEGCLPPISSMVLNTEESVVIEEQPLSLRGGQSLLQSINELEKPLGEQSSVFKTGDDSSRFALIALESDSKGFGFNIVGGKDSPHIPGHSGIFVSVIKQDGPAYNDGRISVGDLILSINGIDLVNKTHDEAVAVFRSQAGSNAQLLVEIGAENRILNEKFTADTHICAGKSPIYGDSKQLTSGSQTPIISYGSTQSTPSPRVESKGQEEDDESVSSCAPSVHSYLDDVPRTPKRPMSYLDPRNPSLVTEVLYVSIGLAVISLGIYIGYRIVRRR</sequence>
<dbReference type="SMART" id="SM00228">
    <property type="entry name" value="PDZ"/>
    <property type="match status" value="1"/>
</dbReference>
<proteinExistence type="predicted"/>
<accession>A0ABR1DS37</accession>
<evidence type="ECO:0000256" key="2">
    <source>
        <dbReference type="SAM" id="Phobius"/>
    </source>
</evidence>
<feature type="region of interest" description="Disordered" evidence="1">
    <location>
        <begin position="244"/>
        <end position="303"/>
    </location>
</feature>
<dbReference type="InterPro" id="IPR001478">
    <property type="entry name" value="PDZ"/>
</dbReference>
<dbReference type="Gene3D" id="2.30.42.10">
    <property type="match status" value="1"/>
</dbReference>
<dbReference type="Proteomes" id="UP001303046">
    <property type="component" value="Unassembled WGS sequence"/>
</dbReference>
<dbReference type="SUPFAM" id="SSF50156">
    <property type="entry name" value="PDZ domain-like"/>
    <property type="match status" value="1"/>
</dbReference>
<keyword evidence="2" id="KW-0812">Transmembrane</keyword>
<dbReference type="EMBL" id="JAVFWL010000005">
    <property type="protein sequence ID" value="KAK6753238.1"/>
    <property type="molecule type" value="Genomic_DNA"/>
</dbReference>
<feature type="domain" description="PDZ" evidence="3">
    <location>
        <begin position="129"/>
        <end position="203"/>
    </location>
</feature>
<evidence type="ECO:0000259" key="3">
    <source>
        <dbReference type="PROSITE" id="PS50106"/>
    </source>
</evidence>
<keyword evidence="5" id="KW-1185">Reference proteome</keyword>
<feature type="transmembrane region" description="Helical" evidence="2">
    <location>
        <begin position="316"/>
        <end position="334"/>
    </location>
</feature>